<keyword evidence="2" id="KW-1133">Transmembrane helix</keyword>
<dbReference type="KEGG" id="pspi:PS2015_2901"/>
<keyword evidence="2" id="KW-0472">Membrane</keyword>
<sequence length="210" mass="24896" precursor="true">MSHQQRLDDLLDRLKKTRDELEAEIDRLLEGKRKQFSYTLQRGKVIFDRNVSKLQKKQRVGSLRYIFSAPWLTILTSPIIYGMLIPLALLDLTITIYQHICFRVYKVPRVVRSEYVVIDRHKLPYLNTIQKINCVYCGYGNGLIAYAREVIARTEQFWCPIKHAVRVKGLHDREQKFLDYGDAEAWRNELQKVRCDWEDPINEKPKGEQQ</sequence>
<gene>
    <name evidence="3" type="ORF">PS2015_2901</name>
</gene>
<evidence type="ECO:0000256" key="1">
    <source>
        <dbReference type="SAM" id="Coils"/>
    </source>
</evidence>
<dbReference type="AlphaFoldDB" id="A0A0S2KH08"/>
<organism evidence="3 4">
    <name type="scientific">Pseudohongiella spirulinae</name>
    <dbReference type="NCBI Taxonomy" id="1249552"/>
    <lineage>
        <taxon>Bacteria</taxon>
        <taxon>Pseudomonadati</taxon>
        <taxon>Pseudomonadota</taxon>
        <taxon>Gammaproteobacteria</taxon>
        <taxon>Pseudomonadales</taxon>
        <taxon>Pseudohongiellaceae</taxon>
        <taxon>Pseudohongiella</taxon>
    </lineage>
</organism>
<dbReference type="EMBL" id="CP013189">
    <property type="protein sequence ID" value="ALO47529.1"/>
    <property type="molecule type" value="Genomic_DNA"/>
</dbReference>
<dbReference type="STRING" id="1249552.PS2015_2901"/>
<dbReference type="OrthoDB" id="9795505at2"/>
<keyword evidence="2" id="KW-0812">Transmembrane</keyword>
<reference evidence="3 4" key="1">
    <citation type="submission" date="2015-11" db="EMBL/GenBank/DDBJ databases">
        <authorList>
            <person name="Zhang Y."/>
            <person name="Guo Z."/>
        </authorList>
    </citation>
    <scope>NUCLEOTIDE SEQUENCE [LARGE SCALE GENOMIC DNA]</scope>
    <source>
        <strain evidence="3 4">KCTC 32221</strain>
    </source>
</reference>
<feature type="coiled-coil region" evidence="1">
    <location>
        <begin position="4"/>
        <end position="31"/>
    </location>
</feature>
<evidence type="ECO:0000313" key="3">
    <source>
        <dbReference type="EMBL" id="ALO47529.1"/>
    </source>
</evidence>
<dbReference type="RefSeq" id="WP_058022912.1">
    <property type="nucleotide sequence ID" value="NZ_CP013189.1"/>
</dbReference>
<evidence type="ECO:0000256" key="2">
    <source>
        <dbReference type="SAM" id="Phobius"/>
    </source>
</evidence>
<protein>
    <submittedName>
        <fullName evidence="3">Uncharacterized protein</fullName>
    </submittedName>
</protein>
<feature type="transmembrane region" description="Helical" evidence="2">
    <location>
        <begin position="65"/>
        <end position="89"/>
    </location>
</feature>
<proteinExistence type="predicted"/>
<name>A0A0S2KH08_9GAMM</name>
<dbReference type="Proteomes" id="UP000065641">
    <property type="component" value="Chromosome"/>
</dbReference>
<evidence type="ECO:0000313" key="4">
    <source>
        <dbReference type="Proteomes" id="UP000065641"/>
    </source>
</evidence>
<keyword evidence="1" id="KW-0175">Coiled coil</keyword>
<keyword evidence="4" id="KW-1185">Reference proteome</keyword>
<accession>A0A0S2KH08</accession>